<comment type="caution">
    <text evidence="5">The sequence shown here is derived from an EMBL/GenBank/DDBJ whole genome shotgun (WGS) entry which is preliminary data.</text>
</comment>
<dbReference type="Pfam" id="PF02682">
    <property type="entry name" value="CT_C_D"/>
    <property type="match status" value="1"/>
</dbReference>
<keyword evidence="2 5" id="KW-0378">Hydrolase</keyword>
<dbReference type="GO" id="GO:0017168">
    <property type="term" value="F:5-oxoprolinase (ATP-hydrolyzing) activity"/>
    <property type="evidence" value="ECO:0007669"/>
    <property type="project" value="UniProtKB-EC"/>
</dbReference>
<evidence type="ECO:0000313" key="5">
    <source>
        <dbReference type="EMBL" id="MBF4695248.1"/>
    </source>
</evidence>
<gene>
    <name evidence="5" type="primary">pxpB</name>
    <name evidence="5" type="ORF">ISU02_19300</name>
</gene>
<keyword evidence="6" id="KW-1185">Reference proteome</keyword>
<evidence type="ECO:0000259" key="4">
    <source>
        <dbReference type="SMART" id="SM00796"/>
    </source>
</evidence>
<evidence type="ECO:0000256" key="1">
    <source>
        <dbReference type="ARBA" id="ARBA00022741"/>
    </source>
</evidence>
<dbReference type="PANTHER" id="PTHR34698:SF2">
    <property type="entry name" value="5-OXOPROLINASE SUBUNIT B"/>
    <property type="match status" value="1"/>
</dbReference>
<reference evidence="5 6" key="1">
    <citation type="submission" date="2020-11" db="EMBL/GenBank/DDBJ databases">
        <title>Fusibacter basophilias sp. nov.</title>
        <authorList>
            <person name="Qiu D."/>
        </authorList>
    </citation>
    <scope>NUCLEOTIDE SEQUENCE [LARGE SCALE GENOMIC DNA]</scope>
    <source>
        <strain evidence="5 6">Q10-2</strain>
    </source>
</reference>
<dbReference type="SMART" id="SM00796">
    <property type="entry name" value="AHS1"/>
    <property type="match status" value="1"/>
</dbReference>
<organism evidence="5 6">
    <name type="scientific">Fusibacter ferrireducens</name>
    <dbReference type="NCBI Taxonomy" id="2785058"/>
    <lineage>
        <taxon>Bacteria</taxon>
        <taxon>Bacillati</taxon>
        <taxon>Bacillota</taxon>
        <taxon>Clostridia</taxon>
        <taxon>Eubacteriales</taxon>
        <taxon>Eubacteriales Family XII. Incertae Sedis</taxon>
        <taxon>Fusibacter</taxon>
    </lineage>
</organism>
<evidence type="ECO:0000256" key="3">
    <source>
        <dbReference type="ARBA" id="ARBA00022840"/>
    </source>
</evidence>
<sequence>MKPVYKIKPCGDCALSVIFENEISEEVNNHVASLKKSVESKKLKGFQSCIPTYCALLIRYSPLESTYGEWSRHIEHLLEERCEVSDDKAMVYVIPVYYGGEFGPDLDHVASQNQLEASKVIEIHTSNIYRIYMLGFTPGFPYLGGMDERIATPRLTQPRTKIEAGSVGIAGKQTGIYPIDSPGGWQIIGRTPVRLFDIESDPPMLLEAGNYIQFKEIDLKTFKSIEKLVSTHQFSCETYEISRGGVKNEFN</sequence>
<accession>A0ABR9ZXQ1</accession>
<dbReference type="RefSeq" id="WP_194703489.1">
    <property type="nucleotide sequence ID" value="NZ_JADKNH010000014.1"/>
</dbReference>
<evidence type="ECO:0000256" key="2">
    <source>
        <dbReference type="ARBA" id="ARBA00022801"/>
    </source>
</evidence>
<dbReference type="Gene3D" id="2.40.100.10">
    <property type="entry name" value="Cyclophilin-like"/>
    <property type="match status" value="1"/>
</dbReference>
<keyword evidence="3" id="KW-0067">ATP-binding</keyword>
<dbReference type="SUPFAM" id="SSF50891">
    <property type="entry name" value="Cyclophilin-like"/>
    <property type="match status" value="1"/>
</dbReference>
<dbReference type="EC" id="3.5.2.9" evidence="5"/>
<evidence type="ECO:0000313" key="6">
    <source>
        <dbReference type="Proteomes" id="UP000614200"/>
    </source>
</evidence>
<name>A0ABR9ZXQ1_9FIRM</name>
<proteinExistence type="predicted"/>
<dbReference type="Proteomes" id="UP000614200">
    <property type="component" value="Unassembled WGS sequence"/>
</dbReference>
<dbReference type="InterPro" id="IPR003833">
    <property type="entry name" value="CT_C_D"/>
</dbReference>
<dbReference type="EMBL" id="JADKNH010000014">
    <property type="protein sequence ID" value="MBF4695248.1"/>
    <property type="molecule type" value="Genomic_DNA"/>
</dbReference>
<keyword evidence="1" id="KW-0547">Nucleotide-binding</keyword>
<protein>
    <submittedName>
        <fullName evidence="5">5-oxoprolinase subunit PxpB</fullName>
        <ecNumber evidence="5">3.5.2.9</ecNumber>
    </submittedName>
</protein>
<dbReference type="PANTHER" id="PTHR34698">
    <property type="entry name" value="5-OXOPROLINASE SUBUNIT B"/>
    <property type="match status" value="1"/>
</dbReference>
<dbReference type="Gene3D" id="3.30.1360.40">
    <property type="match status" value="1"/>
</dbReference>
<dbReference type="InterPro" id="IPR010016">
    <property type="entry name" value="PxpB"/>
</dbReference>
<dbReference type="NCBIfam" id="TIGR00370">
    <property type="entry name" value="5-oxoprolinase subunit PxpB"/>
    <property type="match status" value="1"/>
</dbReference>
<feature type="domain" description="Carboxyltransferase" evidence="4">
    <location>
        <begin position="5"/>
        <end position="206"/>
    </location>
</feature>
<dbReference type="SUPFAM" id="SSF160467">
    <property type="entry name" value="PH0987 N-terminal domain-like"/>
    <property type="match status" value="1"/>
</dbReference>
<dbReference type="InterPro" id="IPR029000">
    <property type="entry name" value="Cyclophilin-like_dom_sf"/>
</dbReference>